<feature type="non-terminal residue" evidence="2">
    <location>
        <position position="1"/>
    </location>
</feature>
<evidence type="ECO:0000313" key="2">
    <source>
        <dbReference type="EMBL" id="GAG98536.1"/>
    </source>
</evidence>
<dbReference type="EMBL" id="BART01019975">
    <property type="protein sequence ID" value="GAG98536.1"/>
    <property type="molecule type" value="Genomic_DNA"/>
</dbReference>
<reference evidence="2" key="1">
    <citation type="journal article" date="2014" name="Front. Microbiol.">
        <title>High frequency of phylogenetically diverse reductive dehalogenase-homologous genes in deep subseafloor sedimentary metagenomes.</title>
        <authorList>
            <person name="Kawai M."/>
            <person name="Futagami T."/>
            <person name="Toyoda A."/>
            <person name="Takaki Y."/>
            <person name="Nishi S."/>
            <person name="Hori S."/>
            <person name="Arai W."/>
            <person name="Tsubouchi T."/>
            <person name="Morono Y."/>
            <person name="Uchiyama I."/>
            <person name="Ito T."/>
            <person name="Fujiyama A."/>
            <person name="Inagaki F."/>
            <person name="Takami H."/>
        </authorList>
    </citation>
    <scope>NUCLEOTIDE SEQUENCE</scope>
    <source>
        <strain evidence="2">Expedition CK06-06</strain>
    </source>
</reference>
<feature type="domain" description="Type IV secretion system coupling protein TraD DNA-binding" evidence="1">
    <location>
        <begin position="70"/>
        <end position="136"/>
    </location>
</feature>
<dbReference type="InterPro" id="IPR027417">
    <property type="entry name" value="P-loop_NTPase"/>
</dbReference>
<dbReference type="Gene3D" id="3.40.50.300">
    <property type="entry name" value="P-loop containing nucleotide triphosphate hydrolases"/>
    <property type="match status" value="1"/>
</dbReference>
<dbReference type="SUPFAM" id="SSF52540">
    <property type="entry name" value="P-loop containing nucleoside triphosphate hydrolases"/>
    <property type="match status" value="1"/>
</dbReference>
<name>X1DQ54_9ZZZZ</name>
<proteinExistence type="predicted"/>
<comment type="caution">
    <text evidence="2">The sequence shown here is derived from an EMBL/GenBank/DDBJ whole genome shotgun (WGS) entry which is preliminary data.</text>
</comment>
<protein>
    <recommendedName>
        <fullName evidence="1">Type IV secretion system coupling protein TraD DNA-binding domain-containing protein</fullName>
    </recommendedName>
</protein>
<sequence length="181" mass="20183">LNIEELASLFHLPNISVKTPNMIWAGSKKGEPPANLPLLSHHKDSKNMTPFAETDFRGKIEKFGVWQDDLRRHMYLIGKTGTGKTTCLQNMAIDKIQKGHGVGVIDPHGDFVETILNFIPDERIKDVILVDPSDAQYPVAFNPVEQVDESLKNVVCSGLVGIFKKIWAESWGPKLRSSSFS</sequence>
<accession>X1DQ54</accession>
<organism evidence="2">
    <name type="scientific">marine sediment metagenome</name>
    <dbReference type="NCBI Taxonomy" id="412755"/>
    <lineage>
        <taxon>unclassified sequences</taxon>
        <taxon>metagenomes</taxon>
        <taxon>ecological metagenomes</taxon>
    </lineage>
</organism>
<dbReference type="Pfam" id="PF10412">
    <property type="entry name" value="TrwB_AAD_bind"/>
    <property type="match status" value="1"/>
</dbReference>
<dbReference type="AlphaFoldDB" id="X1DQ54"/>
<evidence type="ECO:0000259" key="1">
    <source>
        <dbReference type="Pfam" id="PF10412"/>
    </source>
</evidence>
<dbReference type="InterPro" id="IPR019476">
    <property type="entry name" value="T4SS_TraD_DNA-bd"/>
</dbReference>
<gene>
    <name evidence="2" type="ORF">S01H4_37221</name>
</gene>